<gene>
    <name evidence="1" type="ORF">DW352_23865</name>
</gene>
<keyword evidence="2" id="KW-1185">Reference proteome</keyword>
<dbReference type="SUPFAM" id="SSF160419">
    <property type="entry name" value="YdfO-like"/>
    <property type="match status" value="1"/>
</dbReference>
<evidence type="ECO:0000313" key="1">
    <source>
        <dbReference type="EMBL" id="AXK83287.1"/>
    </source>
</evidence>
<proteinExistence type="predicted"/>
<evidence type="ECO:0000313" key="2">
    <source>
        <dbReference type="Proteomes" id="UP000254889"/>
    </source>
</evidence>
<dbReference type="EMBL" id="CP031417">
    <property type="protein sequence ID" value="AXK83287.1"/>
    <property type="molecule type" value="Genomic_DNA"/>
</dbReference>
<organism evidence="1 2">
    <name type="scientific">Pseudolabrys taiwanensis</name>
    <dbReference type="NCBI Taxonomy" id="331696"/>
    <lineage>
        <taxon>Bacteria</taxon>
        <taxon>Pseudomonadati</taxon>
        <taxon>Pseudomonadota</taxon>
        <taxon>Alphaproteobacteria</taxon>
        <taxon>Hyphomicrobiales</taxon>
        <taxon>Xanthobacteraceae</taxon>
        <taxon>Pseudolabrys</taxon>
    </lineage>
</organism>
<protein>
    <submittedName>
        <fullName evidence="1">DUF1398 domain-containing protein</fullName>
    </submittedName>
</protein>
<accession>A0A346A290</accession>
<dbReference type="InterPro" id="IPR036696">
    <property type="entry name" value="YdfO-like_sf"/>
</dbReference>
<dbReference type="OrthoDB" id="7571760at2"/>
<dbReference type="KEGG" id="ptaw:DW352_23865"/>
<sequence length="131" mass="14007">MNTATIAECMTASFADTPFPLVVQKLAGAGVVSYRTDLMALRNTYYDGGSESFDERVPLADAPAIAATFDAGGVAETVKAIQRREIGYAEFLRRIMAAGCASYEVFFGGRKAVYVGRDGNAYVEPFPAAKT</sequence>
<name>A0A346A290_9HYPH</name>
<dbReference type="Proteomes" id="UP000254889">
    <property type="component" value="Chromosome"/>
</dbReference>
<reference evidence="1 2" key="1">
    <citation type="submission" date="2018-07" db="EMBL/GenBank/DDBJ databases">
        <authorList>
            <person name="Quirk P.G."/>
            <person name="Krulwich T.A."/>
        </authorList>
    </citation>
    <scope>NUCLEOTIDE SEQUENCE [LARGE SCALE GENOMIC DNA]</scope>
    <source>
        <strain evidence="1 2">CC-BB4</strain>
    </source>
</reference>
<dbReference type="RefSeq" id="WP_115693666.1">
    <property type="nucleotide sequence ID" value="NZ_CP031417.1"/>
</dbReference>
<dbReference type="AlphaFoldDB" id="A0A346A290"/>